<comment type="caution">
    <text evidence="7">The sequence shown here is derived from an EMBL/GenBank/DDBJ whole genome shotgun (WGS) entry which is preliminary data.</text>
</comment>
<evidence type="ECO:0000256" key="3">
    <source>
        <dbReference type="ARBA" id="ARBA00022692"/>
    </source>
</evidence>
<feature type="transmembrane region" description="Helical" evidence="6">
    <location>
        <begin position="87"/>
        <end position="104"/>
    </location>
</feature>
<dbReference type="RefSeq" id="WP_261518937.1">
    <property type="nucleotide sequence ID" value="NZ_JAODNW010000002.1"/>
</dbReference>
<dbReference type="GO" id="GO:0032259">
    <property type="term" value="P:methylation"/>
    <property type="evidence" value="ECO:0007669"/>
    <property type="project" value="UniProtKB-KW"/>
</dbReference>
<dbReference type="PANTHER" id="PTHR31040:SF1">
    <property type="entry name" value="NURIM"/>
    <property type="match status" value="1"/>
</dbReference>
<gene>
    <name evidence="7" type="ORF">ACFFJ2_00550</name>
</gene>
<evidence type="ECO:0000256" key="6">
    <source>
        <dbReference type="SAM" id="Phobius"/>
    </source>
</evidence>
<dbReference type="EC" id="2.1.1.100" evidence="7"/>
<organism evidence="7 8">
    <name type="scientific">Chelativorans intermedius</name>
    <dbReference type="NCBI Taxonomy" id="515947"/>
    <lineage>
        <taxon>Bacteria</taxon>
        <taxon>Pseudomonadati</taxon>
        <taxon>Pseudomonadota</taxon>
        <taxon>Alphaproteobacteria</taxon>
        <taxon>Hyphomicrobiales</taxon>
        <taxon>Phyllobacteriaceae</taxon>
        <taxon>Chelativorans</taxon>
    </lineage>
</organism>
<evidence type="ECO:0000256" key="2">
    <source>
        <dbReference type="ARBA" id="ARBA00010631"/>
    </source>
</evidence>
<dbReference type="PANTHER" id="PTHR31040">
    <property type="entry name" value="NURIM"/>
    <property type="match status" value="1"/>
</dbReference>
<evidence type="ECO:0000256" key="4">
    <source>
        <dbReference type="ARBA" id="ARBA00022989"/>
    </source>
</evidence>
<keyword evidence="7" id="KW-0808">Transferase</keyword>
<comment type="subcellular location">
    <subcellularLocation>
        <location evidence="1">Membrane</location>
        <topology evidence="1">Multi-pass membrane protein</topology>
    </subcellularLocation>
</comment>
<accession>A0ABV6D2P5</accession>
<feature type="transmembrane region" description="Helical" evidence="6">
    <location>
        <begin position="195"/>
        <end position="214"/>
    </location>
</feature>
<feature type="transmembrane region" description="Helical" evidence="6">
    <location>
        <begin position="124"/>
        <end position="149"/>
    </location>
</feature>
<dbReference type="Proteomes" id="UP001589755">
    <property type="component" value="Unassembled WGS sequence"/>
</dbReference>
<dbReference type="GO" id="GO:0004671">
    <property type="term" value="F:protein C-terminal S-isoprenylcysteine carboxyl O-methyltransferase activity"/>
    <property type="evidence" value="ECO:0007669"/>
    <property type="project" value="UniProtKB-EC"/>
</dbReference>
<keyword evidence="4 6" id="KW-1133">Transmembrane helix</keyword>
<feature type="transmembrane region" description="Helical" evidence="6">
    <location>
        <begin position="7"/>
        <end position="26"/>
    </location>
</feature>
<reference evidence="7 8" key="1">
    <citation type="submission" date="2024-09" db="EMBL/GenBank/DDBJ databases">
        <authorList>
            <person name="Sun Q."/>
            <person name="Mori K."/>
        </authorList>
    </citation>
    <scope>NUCLEOTIDE SEQUENCE [LARGE SCALE GENOMIC DNA]</scope>
    <source>
        <strain evidence="7 8">CCM 8543</strain>
    </source>
</reference>
<dbReference type="Gene3D" id="1.20.120.1630">
    <property type="match status" value="1"/>
</dbReference>
<feature type="transmembrane region" description="Helical" evidence="6">
    <location>
        <begin position="170"/>
        <end position="189"/>
    </location>
</feature>
<evidence type="ECO:0000313" key="7">
    <source>
        <dbReference type="EMBL" id="MFC0206886.1"/>
    </source>
</evidence>
<dbReference type="EMBL" id="JBHLXD010000001">
    <property type="protein sequence ID" value="MFC0206886.1"/>
    <property type="molecule type" value="Genomic_DNA"/>
</dbReference>
<name>A0ABV6D2P5_9HYPH</name>
<dbReference type="EC" id="2.1.1.334" evidence="7"/>
<sequence>MFSKALILLYAGLAYVLAMANIAYIVGFLADFGVPKGINDGTQGALWPSVAINLGLIWLFGLHHSTTARRWFKAYWTRIVPPSLERATYLYMTAIASALLIAFWQPIPITVWRVENTMGYWAIWGAYLSVWMMMFSATFHFGHLGFFGLAQAWEKVVAARPAETSFCARWLYGIVRHPISLGWMLTPWLTPHMTLGQIVFAIGATAYVLVATVFEERDLVAELGDRYRVYRRQVPAFLPRFRACKSTQPAE</sequence>
<keyword evidence="7" id="KW-0489">Methyltransferase</keyword>
<keyword evidence="3 6" id="KW-0812">Transmembrane</keyword>
<evidence type="ECO:0000313" key="8">
    <source>
        <dbReference type="Proteomes" id="UP001589755"/>
    </source>
</evidence>
<evidence type="ECO:0000256" key="5">
    <source>
        <dbReference type="ARBA" id="ARBA00023136"/>
    </source>
</evidence>
<comment type="similarity">
    <text evidence="2">Belongs to the nurim family.</text>
</comment>
<feature type="transmembrane region" description="Helical" evidence="6">
    <location>
        <begin position="46"/>
        <end position="66"/>
    </location>
</feature>
<dbReference type="InterPro" id="IPR033580">
    <property type="entry name" value="Nurim-like"/>
</dbReference>
<evidence type="ECO:0000256" key="1">
    <source>
        <dbReference type="ARBA" id="ARBA00004141"/>
    </source>
</evidence>
<proteinExistence type="inferred from homology"/>
<keyword evidence="8" id="KW-1185">Reference proteome</keyword>
<keyword evidence="5 6" id="KW-0472">Membrane</keyword>
<protein>
    <submittedName>
        <fullName evidence="7">Methyltransferase family protein</fullName>
        <ecNumber evidence="7">2.1.1.100</ecNumber>
        <ecNumber evidence="7">2.1.1.334</ecNumber>
    </submittedName>
</protein>